<reference evidence="1 2" key="1">
    <citation type="journal article" date="2021" name="Int. J. Syst. Evol. Microbiol.">
        <title>Capnocytophaga periodontitidis sp. nov., isolated from subgingival plaque of periodontitis patient.</title>
        <authorList>
            <person name="Zhang Y."/>
            <person name="Qiao D."/>
            <person name="Shi W."/>
            <person name="Wu D."/>
            <person name="Cai M."/>
        </authorList>
    </citation>
    <scope>NUCLEOTIDE SEQUENCE [LARGE SCALE GENOMIC DNA]</scope>
    <source>
        <strain evidence="1 2">051621</strain>
    </source>
</reference>
<accession>A0ABS0SN63</accession>
<proteinExistence type="predicted"/>
<gene>
    <name evidence="1" type="ORF">I7X30_09090</name>
</gene>
<dbReference type="InterPro" id="IPR035093">
    <property type="entry name" value="RelE/ParE_toxin_dom_sf"/>
</dbReference>
<sequence length="96" mass="11659">MEISWVEEASEDLENTLDYWYKRNGSYSYPSKIIQAIEQLKIELKNDPYFLAKYSEHLALYKKTIMKGKFIIYYKIMEDENLVEIRYFRSSKQKPL</sequence>
<evidence type="ECO:0000313" key="1">
    <source>
        <dbReference type="EMBL" id="MBI1647210.1"/>
    </source>
</evidence>
<name>A0ABS0SN63_9FLAO</name>
<evidence type="ECO:0000313" key="2">
    <source>
        <dbReference type="Proteomes" id="UP000641139"/>
    </source>
</evidence>
<comment type="caution">
    <text evidence="1">The sequence shown here is derived from an EMBL/GenBank/DDBJ whole genome shotgun (WGS) entry which is preliminary data.</text>
</comment>
<protein>
    <submittedName>
        <fullName evidence="1">Type II toxin-antitoxin system RelE/ParE family toxin</fullName>
    </submittedName>
</protein>
<dbReference type="EMBL" id="JAEFDC010000007">
    <property type="protein sequence ID" value="MBI1647210.1"/>
    <property type="molecule type" value="Genomic_DNA"/>
</dbReference>
<keyword evidence="2" id="KW-1185">Reference proteome</keyword>
<dbReference type="Gene3D" id="3.30.2310.20">
    <property type="entry name" value="RelE-like"/>
    <property type="match status" value="1"/>
</dbReference>
<dbReference type="RefSeq" id="WP_198466844.1">
    <property type="nucleotide sequence ID" value="NZ_JAEFDC010000007.1"/>
</dbReference>
<dbReference type="Proteomes" id="UP000641139">
    <property type="component" value="Unassembled WGS sequence"/>
</dbReference>
<organism evidence="1 2">
    <name type="scientific">Capnocytophaga periodontitidis</name>
    <dbReference type="NCBI Taxonomy" id="2795027"/>
    <lineage>
        <taxon>Bacteria</taxon>
        <taxon>Pseudomonadati</taxon>
        <taxon>Bacteroidota</taxon>
        <taxon>Flavobacteriia</taxon>
        <taxon>Flavobacteriales</taxon>
        <taxon>Flavobacteriaceae</taxon>
        <taxon>Capnocytophaga</taxon>
    </lineage>
</organism>